<gene>
    <name evidence="2" type="ORF">RHAB15C_0000893</name>
</gene>
<evidence type="ECO:0000313" key="2">
    <source>
        <dbReference type="EMBL" id="QZA59009.1"/>
    </source>
</evidence>
<keyword evidence="3" id="KW-1185">Reference proteome</keyword>
<reference evidence="2 3" key="1">
    <citation type="submission" date="2020-01" db="EMBL/GenBank/DDBJ databases">
        <authorList>
            <person name="Sixt B."/>
            <person name="Schulz F."/>
            <person name="Kostanjsek R."/>
            <person name="Koestlbacher S."/>
            <person name="Collingro A."/>
            <person name="Toenshoff E."/>
            <person name="Horn M."/>
        </authorList>
    </citation>
    <scope>NUCLEOTIDE SEQUENCE [LARGE SCALE GENOMIC DNA]</scope>
    <source>
        <strain evidence="2 3">15C</strain>
    </source>
</reference>
<evidence type="ECO:0000259" key="1">
    <source>
        <dbReference type="PROSITE" id="PS50097"/>
    </source>
</evidence>
<dbReference type="InterPro" id="IPR011333">
    <property type="entry name" value="SKP1/BTB/POZ_sf"/>
</dbReference>
<accession>A0ABX8Z020</accession>
<dbReference type="SUPFAM" id="SSF54695">
    <property type="entry name" value="POZ domain"/>
    <property type="match status" value="1"/>
</dbReference>
<protein>
    <recommendedName>
        <fullName evidence="1">BTB domain-containing protein</fullName>
    </recommendedName>
</protein>
<dbReference type="InterPro" id="IPR000210">
    <property type="entry name" value="BTB/POZ_dom"/>
</dbReference>
<dbReference type="Gene3D" id="3.30.710.10">
    <property type="entry name" value="Potassium Channel Kv1.1, Chain A"/>
    <property type="match status" value="1"/>
</dbReference>
<reference evidence="2 3" key="2">
    <citation type="submission" date="2021-05" db="EMBL/GenBank/DDBJ databases">
        <title>Ecology and evolution of chlamydial symbionts of arthropods.</title>
        <authorList>
            <person name="Halter T."/>
            <person name="Sixt B.S."/>
            <person name="Toenshoff E.R."/>
            <person name="Koestlbacher S."/>
            <person name="Schulz F."/>
            <person name="Kostanjsek R."/>
            <person name="Collingro A."/>
            <person name="Hendrickx F."/>
            <person name="Horn M."/>
        </authorList>
    </citation>
    <scope>NUCLEOTIDE SEQUENCE [LARGE SCALE GENOMIC DNA]</scope>
    <source>
        <strain evidence="2 3">15C</strain>
    </source>
</reference>
<dbReference type="Proteomes" id="UP000822862">
    <property type="component" value="Chromosome"/>
</dbReference>
<feature type="domain" description="BTB" evidence="1">
    <location>
        <begin position="169"/>
        <end position="248"/>
    </location>
</feature>
<sequence>MYIFVLSYFIGLVRKVLAKNLSFLGFIAPTVDYRNADCFLLNHAQEKPFVVDLASIPLKITQCLKSTIDVDIDYYLLRCRLQENIFLSRICAAYLEKNSTKLEKYLIGSSGIAGAREALFLLNLGYLAKNDFVVKAAWKNFCLNNHFEVLQAHNQSYAIDYLINKEEYSNQTLVVGDLEKPQKILVNREILVQKNRYFNRLFQSNFLEASETIIVLKDIGYTAKLQGINYEGFLCLLRCIIREKPMFP</sequence>
<dbReference type="Pfam" id="PF00651">
    <property type="entry name" value="BTB"/>
    <property type="match status" value="1"/>
</dbReference>
<dbReference type="PROSITE" id="PS50097">
    <property type="entry name" value="BTB"/>
    <property type="match status" value="1"/>
</dbReference>
<organism evidence="2 3">
    <name type="scientific">Candidatus Rhabdochlamydia porcellionis</name>
    <dbReference type="NCBI Taxonomy" id="225148"/>
    <lineage>
        <taxon>Bacteria</taxon>
        <taxon>Pseudomonadati</taxon>
        <taxon>Chlamydiota</taxon>
        <taxon>Chlamydiia</taxon>
        <taxon>Parachlamydiales</taxon>
        <taxon>Candidatus Rhabdochlamydiaceae</taxon>
        <taxon>Candidatus Rhabdochlamydia</taxon>
    </lineage>
</organism>
<evidence type="ECO:0000313" key="3">
    <source>
        <dbReference type="Proteomes" id="UP000822862"/>
    </source>
</evidence>
<proteinExistence type="predicted"/>
<dbReference type="EMBL" id="CP075585">
    <property type="protein sequence ID" value="QZA59009.1"/>
    <property type="molecule type" value="Genomic_DNA"/>
</dbReference>
<name>A0ABX8Z020_9BACT</name>